<dbReference type="InterPro" id="IPR021317">
    <property type="entry name" value="DUF2917"/>
</dbReference>
<dbReference type="Pfam" id="PF11142">
    <property type="entry name" value="DUF2917"/>
    <property type="match status" value="1"/>
</dbReference>
<evidence type="ECO:0000313" key="2">
    <source>
        <dbReference type="Proteomes" id="UP000186110"/>
    </source>
</evidence>
<keyword evidence="2" id="KW-1185">Reference proteome</keyword>
<sequence>MSSSVHASQSSAPWQLAKGCAVTFYPQSNGVLRVTAGRAWATFNPSPWSPAARWNPADDAGDFFVMPGMNLSMLAGEGVVIESWPSGGAASTTLVWEPAPVSAAAARWQQAVVAPVRDLGQGLGQVARALGRLLVGLAGYREFLVAGRGKVQTCLESNAP</sequence>
<organism evidence="1 2">
    <name type="scientific">Rhodoferax saidenbachensis</name>
    <dbReference type="NCBI Taxonomy" id="1484693"/>
    <lineage>
        <taxon>Bacteria</taxon>
        <taxon>Pseudomonadati</taxon>
        <taxon>Pseudomonadota</taxon>
        <taxon>Betaproteobacteria</taxon>
        <taxon>Burkholderiales</taxon>
        <taxon>Comamonadaceae</taxon>
        <taxon>Rhodoferax</taxon>
    </lineage>
</organism>
<dbReference type="Proteomes" id="UP000186110">
    <property type="component" value="Chromosome"/>
</dbReference>
<dbReference type="eggNOG" id="ENOG503354J">
    <property type="taxonomic scope" value="Bacteria"/>
</dbReference>
<protein>
    <recommendedName>
        <fullName evidence="3">DUF2917 domain-containing protein</fullName>
    </recommendedName>
</protein>
<evidence type="ECO:0000313" key="1">
    <source>
        <dbReference type="EMBL" id="APW43502.1"/>
    </source>
</evidence>
<dbReference type="RefSeq" id="WP_051391981.1">
    <property type="nucleotide sequence ID" value="NZ_CP019239.1"/>
</dbReference>
<gene>
    <name evidence="1" type="ORF">RS694_13820</name>
</gene>
<name>A0A1P8KBW1_9BURK</name>
<dbReference type="STRING" id="1484693.RS694_13820"/>
<reference evidence="1 2" key="1">
    <citation type="submission" date="2017-01" db="EMBL/GenBank/DDBJ databases">
        <authorList>
            <person name="Mah S.A."/>
            <person name="Swanson W.J."/>
            <person name="Moy G.W."/>
            <person name="Vacquier V.D."/>
        </authorList>
    </citation>
    <scope>NUCLEOTIDE SEQUENCE [LARGE SCALE GENOMIC DNA]</scope>
    <source>
        <strain evidence="1 2">DSM 22694</strain>
    </source>
</reference>
<evidence type="ECO:0008006" key="3">
    <source>
        <dbReference type="Google" id="ProtNLM"/>
    </source>
</evidence>
<dbReference type="KEGG" id="rsb:RS694_13820"/>
<dbReference type="EMBL" id="CP019239">
    <property type="protein sequence ID" value="APW43502.1"/>
    <property type="molecule type" value="Genomic_DNA"/>
</dbReference>
<accession>A0A1P8KBW1</accession>
<dbReference type="AlphaFoldDB" id="A0A1P8KBW1"/>
<proteinExistence type="predicted"/>